<protein>
    <recommendedName>
        <fullName evidence="4">DUF38 domain-containing protein</fullName>
    </recommendedName>
</protein>
<organism evidence="2 3">
    <name type="scientific">Caenorhabditis angaria</name>
    <dbReference type="NCBI Taxonomy" id="860376"/>
    <lineage>
        <taxon>Eukaryota</taxon>
        <taxon>Metazoa</taxon>
        <taxon>Ecdysozoa</taxon>
        <taxon>Nematoda</taxon>
        <taxon>Chromadorea</taxon>
        <taxon>Rhabditida</taxon>
        <taxon>Rhabditina</taxon>
        <taxon>Rhabditomorpha</taxon>
        <taxon>Rhabditoidea</taxon>
        <taxon>Rhabditidae</taxon>
        <taxon>Peloderinae</taxon>
        <taxon>Caenorhabditis</taxon>
    </lineage>
</organism>
<evidence type="ECO:0008006" key="4">
    <source>
        <dbReference type="Google" id="ProtNLM"/>
    </source>
</evidence>
<comment type="caution">
    <text evidence="2">The sequence shown here is derived from an EMBL/GenBank/DDBJ whole genome shotgun (WGS) entry which is preliminary data.</text>
</comment>
<keyword evidence="1" id="KW-0732">Signal</keyword>
<reference evidence="2" key="1">
    <citation type="submission" date="2022-11" db="EMBL/GenBank/DDBJ databases">
        <authorList>
            <person name="Kikuchi T."/>
        </authorList>
    </citation>
    <scope>NUCLEOTIDE SEQUENCE</scope>
    <source>
        <strain evidence="2">PS1010</strain>
    </source>
</reference>
<dbReference type="AlphaFoldDB" id="A0A9P1ILP3"/>
<gene>
    <name evidence="2" type="ORF">CAMP_LOCUS10002</name>
</gene>
<proteinExistence type="predicted"/>
<keyword evidence="3" id="KW-1185">Reference proteome</keyword>
<feature type="signal peptide" evidence="1">
    <location>
        <begin position="1"/>
        <end position="20"/>
    </location>
</feature>
<accession>A0A9P1ILP3</accession>
<feature type="chain" id="PRO_5040506777" description="DUF38 domain-containing protein" evidence="1">
    <location>
        <begin position="21"/>
        <end position="151"/>
    </location>
</feature>
<dbReference type="EMBL" id="CANHGI010000004">
    <property type="protein sequence ID" value="CAI5447365.1"/>
    <property type="molecule type" value="Genomic_DNA"/>
</dbReference>
<dbReference type="Proteomes" id="UP001152747">
    <property type="component" value="Unassembled WGS sequence"/>
</dbReference>
<name>A0A9P1ILP3_9PELO</name>
<evidence type="ECO:0000256" key="1">
    <source>
        <dbReference type="SAM" id="SignalP"/>
    </source>
</evidence>
<evidence type="ECO:0000313" key="2">
    <source>
        <dbReference type="EMBL" id="CAI5447365.1"/>
    </source>
</evidence>
<evidence type="ECO:0000313" key="3">
    <source>
        <dbReference type="Proteomes" id="UP001152747"/>
    </source>
</evidence>
<sequence length="151" mass="17454">MSTILSLLLLLLTIFCHTASDQSRRKYDQNTARKLYETILNANDTSELRQIMREPFTTVDCHGANETHEGEDYDNLLTGLIDEHFEKGLSRKFTLVYSKLIDQGIEFMVWRSLKNDEDSILIGFKFIALEKSDGLKIENSTMTCNVFEVEY</sequence>